<evidence type="ECO:0000256" key="3">
    <source>
        <dbReference type="ARBA" id="ARBA00023295"/>
    </source>
</evidence>
<comment type="similarity">
    <text evidence="1">Belongs to the glycosyl hydrolase 32 family.</text>
</comment>
<dbReference type="RefSeq" id="WP_377043634.1">
    <property type="nucleotide sequence ID" value="NZ_JBHLUN010000005.1"/>
</dbReference>
<keyword evidence="6" id="KW-1185">Reference proteome</keyword>
<evidence type="ECO:0000259" key="4">
    <source>
        <dbReference type="Pfam" id="PF00251"/>
    </source>
</evidence>
<sequence length="1117" mass="118896">MTALSGTNVAAPLSPFDSADTFPTHDEQYGKGGYRAVAAVADRDAIPSARRSDGMQVFVRAERRSYRLAADLTTWEDAQNTTPSEVAAAVSSGVSAAVTPLQQQLNDLIAAGAPAALLDELSRTLLDEDGARLLDEAVASDVSLIAFQALAAQVSTMTALIATLQQQVAELQAGGGGTEPVDSFISYLIASTRAVLDTAQVRRAARAYSWSDAGRVIVASDTPRYDRAGNLLLETANTANLMPNPTMSGFVTTGVGTSGFRLTKPSVVSSPTFRPGIQYDGHTGVVMDIEWDNTAAGATVQRLDLYPAPTSVLKAALVKNKLWTVGVPVALFDGTLPEGVVSYIFVSESGDIALAYNEATVQTGTSNDLKVKPVSQTKLYRCRKKIASANSTTLDACLRTELPAGTSGKASLFIAGEWQMREGRHLGTFAPDGTRPADELDQVLVQGRQGTVVLDIIQPERPADDLPVLRVTPMGTEGSALEVLLAQESWAPCARVVTGGVEQVRTSILNDLPKGLVGRVILSWEDGWLACASEGLPVEWREMVLPAGLAGACTLTLPGFQGSIVQARYYSRAMKAADLRRLSVSGTALPDPDDVTPRAGVSGLGGGVRLQDDPNRSPHLLSPLGGFSLNDLNIPFVKPNGDGTVTYTFGFQVHHAISKNGAGTDIPDNGVMIARMTGPDCVRLRYRGIAIRPGWGVRDNNDSSSGSAIINGPNSPDWEEDGAVRIYWTGQGWCMSATSYDGGDSWVHDNVGMLAAGVPPAVPASASLQQLSGHAGTESRDPAIRDHQGERQLCQGVRNASDGPSIEMFRFTDRLQLGYVGRPVLLQVGKHLPANLAKGDMLECSDFGIEPLSGKMVFLYSKYNSFSLVGDYDWSTGAFAEQSNQSIDRGQSYAAKLWYDRDERLCYHTWINDRGNPVGYTYLSRQAGTMGPPMRLSVGPDNYLSQEFHPDWVSLCRAWSALAASNGVAADFDSQSFALPATGTGDISLDFSEGGVPTLQVRYVRSTNKLTLTFGSTVVGYTSGPDTVKAMLFGATEAVTVEGYRSGSRYLLLFKGASGLAQREMLISTVVQLAVPDTPANELLPLGRPAVAFPNGASLTGIQVAAMDFASADRFTT</sequence>
<dbReference type="SUPFAM" id="SSF75005">
    <property type="entry name" value="Arabinanase/levansucrase/invertase"/>
    <property type="match status" value="1"/>
</dbReference>
<gene>
    <name evidence="5" type="ORF">ACFFGY_06550</name>
</gene>
<reference evidence="5 6" key="1">
    <citation type="submission" date="2024-09" db="EMBL/GenBank/DDBJ databases">
        <authorList>
            <person name="Sun Q."/>
            <person name="Mori K."/>
        </authorList>
    </citation>
    <scope>NUCLEOTIDE SEQUENCE [LARGE SCALE GENOMIC DNA]</scope>
    <source>
        <strain evidence="5 6">TBRC 5777</strain>
    </source>
</reference>
<dbReference type="Proteomes" id="UP001589865">
    <property type="component" value="Unassembled WGS sequence"/>
</dbReference>
<evidence type="ECO:0000313" key="5">
    <source>
        <dbReference type="EMBL" id="MFC0407903.1"/>
    </source>
</evidence>
<organism evidence="5 6">
    <name type="scientific">Roseomonas elaeocarpi</name>
    <dbReference type="NCBI Taxonomy" id="907779"/>
    <lineage>
        <taxon>Bacteria</taxon>
        <taxon>Pseudomonadati</taxon>
        <taxon>Pseudomonadota</taxon>
        <taxon>Alphaproteobacteria</taxon>
        <taxon>Acetobacterales</taxon>
        <taxon>Roseomonadaceae</taxon>
        <taxon>Roseomonas</taxon>
    </lineage>
</organism>
<protein>
    <recommendedName>
        <fullName evidence="4">Glycosyl hydrolase family 32 N-terminal domain-containing protein</fullName>
    </recommendedName>
</protein>
<name>A0ABV6JQA8_9PROT</name>
<keyword evidence="3" id="KW-0326">Glycosidase</keyword>
<feature type="domain" description="Glycosyl hydrolase family 32 N-terminal" evidence="4">
    <location>
        <begin position="679"/>
        <end position="917"/>
    </location>
</feature>
<proteinExistence type="inferred from homology"/>
<dbReference type="InterPro" id="IPR013148">
    <property type="entry name" value="Glyco_hydro_32_N"/>
</dbReference>
<dbReference type="Pfam" id="PF00251">
    <property type="entry name" value="Glyco_hydro_32N"/>
    <property type="match status" value="1"/>
</dbReference>
<dbReference type="Gene3D" id="2.115.10.20">
    <property type="entry name" value="Glycosyl hydrolase domain, family 43"/>
    <property type="match status" value="1"/>
</dbReference>
<accession>A0ABV6JQA8</accession>
<keyword evidence="2" id="KW-0378">Hydrolase</keyword>
<evidence type="ECO:0000256" key="1">
    <source>
        <dbReference type="ARBA" id="ARBA00009902"/>
    </source>
</evidence>
<evidence type="ECO:0000313" key="6">
    <source>
        <dbReference type="Proteomes" id="UP001589865"/>
    </source>
</evidence>
<dbReference type="EMBL" id="JBHLUN010000005">
    <property type="protein sequence ID" value="MFC0407903.1"/>
    <property type="molecule type" value="Genomic_DNA"/>
</dbReference>
<dbReference type="InterPro" id="IPR023296">
    <property type="entry name" value="Glyco_hydro_beta-prop_sf"/>
</dbReference>
<comment type="caution">
    <text evidence="5">The sequence shown here is derived from an EMBL/GenBank/DDBJ whole genome shotgun (WGS) entry which is preliminary data.</text>
</comment>
<evidence type="ECO:0000256" key="2">
    <source>
        <dbReference type="ARBA" id="ARBA00022801"/>
    </source>
</evidence>